<feature type="chain" id="PRO_5016245996" description="Outer membrane protein with glycine zipper" evidence="2">
    <location>
        <begin position="27"/>
        <end position="171"/>
    </location>
</feature>
<organism evidence="3 4">
    <name type="scientific">Nocardia tenerifensis</name>
    <dbReference type="NCBI Taxonomy" id="228006"/>
    <lineage>
        <taxon>Bacteria</taxon>
        <taxon>Bacillati</taxon>
        <taxon>Actinomycetota</taxon>
        <taxon>Actinomycetes</taxon>
        <taxon>Mycobacteriales</taxon>
        <taxon>Nocardiaceae</taxon>
        <taxon>Nocardia</taxon>
    </lineage>
</organism>
<evidence type="ECO:0000313" key="3">
    <source>
        <dbReference type="EMBL" id="PXX71724.1"/>
    </source>
</evidence>
<feature type="compositionally biased region" description="Polar residues" evidence="1">
    <location>
        <begin position="83"/>
        <end position="98"/>
    </location>
</feature>
<proteinExistence type="predicted"/>
<evidence type="ECO:0000313" key="4">
    <source>
        <dbReference type="Proteomes" id="UP000247569"/>
    </source>
</evidence>
<accession>A0A318L0T6</accession>
<evidence type="ECO:0000256" key="2">
    <source>
        <dbReference type="SAM" id="SignalP"/>
    </source>
</evidence>
<comment type="caution">
    <text evidence="3">The sequence shown here is derived from an EMBL/GenBank/DDBJ whole genome shotgun (WGS) entry which is preliminary data.</text>
</comment>
<feature type="signal peptide" evidence="2">
    <location>
        <begin position="1"/>
        <end position="26"/>
    </location>
</feature>
<keyword evidence="4" id="KW-1185">Reference proteome</keyword>
<dbReference type="RefSeq" id="WP_040742506.1">
    <property type="nucleotide sequence ID" value="NZ_QJKF01000001.1"/>
</dbReference>
<dbReference type="EMBL" id="QJKF01000001">
    <property type="protein sequence ID" value="PXX71724.1"/>
    <property type="molecule type" value="Genomic_DNA"/>
</dbReference>
<gene>
    <name evidence="3" type="ORF">DFR70_1011158</name>
</gene>
<protein>
    <recommendedName>
        <fullName evidence="5">Outer membrane protein with glycine zipper</fullName>
    </recommendedName>
</protein>
<feature type="region of interest" description="Disordered" evidence="1">
    <location>
        <begin position="82"/>
        <end position="104"/>
    </location>
</feature>
<keyword evidence="2" id="KW-0732">Signal</keyword>
<dbReference type="AlphaFoldDB" id="A0A318L0T6"/>
<evidence type="ECO:0000256" key="1">
    <source>
        <dbReference type="SAM" id="MobiDB-lite"/>
    </source>
</evidence>
<reference evidence="3 4" key="1">
    <citation type="submission" date="2018-05" db="EMBL/GenBank/DDBJ databases">
        <title>Genomic Encyclopedia of Type Strains, Phase IV (KMG-IV): sequencing the most valuable type-strain genomes for metagenomic binning, comparative biology and taxonomic classification.</title>
        <authorList>
            <person name="Goeker M."/>
        </authorList>
    </citation>
    <scope>NUCLEOTIDE SEQUENCE [LARGE SCALE GENOMIC DNA]</scope>
    <source>
        <strain evidence="3 4">DSM 44704</strain>
    </source>
</reference>
<evidence type="ECO:0008006" key="5">
    <source>
        <dbReference type="Google" id="ProtNLM"/>
    </source>
</evidence>
<name>A0A318L0T6_9NOCA</name>
<dbReference type="Proteomes" id="UP000247569">
    <property type="component" value="Unassembled WGS sequence"/>
</dbReference>
<sequence>MRIKTLTATALLSIGAVATVAGSAHAQPIQMEHSLVQQVSDAGEFTLPDDGGAVIAAGEDGTALDAVPLADQSVGDQFAPVSQAEQTEQVDLTSTRSSALPGIDRAEPVDLPLHQADYPADIGRHQYNAGVGALIGAGVGALIGFPFAVVGAIPGAIIGALAGAAIGWVQP</sequence>
<dbReference type="OrthoDB" id="4556203at2"/>